<gene>
    <name evidence="2" type="ORF">Rhopal_001812-T1</name>
</gene>
<dbReference type="AlphaFoldDB" id="A0AAV5GGZ3"/>
<comment type="caution">
    <text evidence="2">The sequence shown here is derived from an EMBL/GenBank/DDBJ whole genome shotgun (WGS) entry which is preliminary data.</text>
</comment>
<feature type="region of interest" description="Disordered" evidence="1">
    <location>
        <begin position="113"/>
        <end position="174"/>
    </location>
</feature>
<protein>
    <submittedName>
        <fullName evidence="2">Uncharacterized protein</fullName>
    </submittedName>
</protein>
<dbReference type="EMBL" id="BQKY01000003">
    <property type="protein sequence ID" value="GJN88841.1"/>
    <property type="molecule type" value="Genomic_DNA"/>
</dbReference>
<evidence type="ECO:0000313" key="3">
    <source>
        <dbReference type="Proteomes" id="UP001342314"/>
    </source>
</evidence>
<feature type="compositionally biased region" description="Low complexity" evidence="1">
    <location>
        <begin position="141"/>
        <end position="153"/>
    </location>
</feature>
<feature type="region of interest" description="Disordered" evidence="1">
    <location>
        <begin position="26"/>
        <end position="82"/>
    </location>
</feature>
<dbReference type="Proteomes" id="UP001342314">
    <property type="component" value="Unassembled WGS sequence"/>
</dbReference>
<sequence>MPRLTRSSLVRSHARSLSLSALRLAPAADPPPAASDLPARPPHNKVPFAAPPGDESKGQLGQVYMPDMQLHDQRDPGPKIGLESVGGSALRWIQESFARSRFSFMAISTAVHPSTLPGGGPSSSHTGDDTISSGGEGPDRSASSSTSSSSTSAKKQREEGPSGEKYEWDERPLDDQERRGLYQLGGILAGGLFLGWATEPKYART</sequence>
<name>A0AAV5GGZ3_9BASI</name>
<keyword evidence="3" id="KW-1185">Reference proteome</keyword>
<organism evidence="2 3">
    <name type="scientific">Rhodotorula paludigena</name>
    <dbReference type="NCBI Taxonomy" id="86838"/>
    <lineage>
        <taxon>Eukaryota</taxon>
        <taxon>Fungi</taxon>
        <taxon>Dikarya</taxon>
        <taxon>Basidiomycota</taxon>
        <taxon>Pucciniomycotina</taxon>
        <taxon>Microbotryomycetes</taxon>
        <taxon>Sporidiobolales</taxon>
        <taxon>Sporidiobolaceae</taxon>
        <taxon>Rhodotorula</taxon>
    </lineage>
</organism>
<evidence type="ECO:0000313" key="2">
    <source>
        <dbReference type="EMBL" id="GJN88841.1"/>
    </source>
</evidence>
<proteinExistence type="predicted"/>
<reference evidence="2 3" key="1">
    <citation type="submission" date="2021-12" db="EMBL/GenBank/DDBJ databases">
        <title>High titer production of polyol ester of fatty acids by Rhodotorula paludigena BS15 towards product separation-free biomass refinery.</title>
        <authorList>
            <person name="Mano J."/>
            <person name="Ono H."/>
            <person name="Tanaka T."/>
            <person name="Naito K."/>
            <person name="Sushida H."/>
            <person name="Ike M."/>
            <person name="Tokuyasu K."/>
            <person name="Kitaoka M."/>
        </authorList>
    </citation>
    <scope>NUCLEOTIDE SEQUENCE [LARGE SCALE GENOMIC DNA]</scope>
    <source>
        <strain evidence="2 3">BS15</strain>
    </source>
</reference>
<feature type="compositionally biased region" description="Basic and acidic residues" evidence="1">
    <location>
        <begin position="155"/>
        <end position="174"/>
    </location>
</feature>
<accession>A0AAV5GGZ3</accession>
<evidence type="ECO:0000256" key="1">
    <source>
        <dbReference type="SAM" id="MobiDB-lite"/>
    </source>
</evidence>